<name>A0A0B7G632_THACB</name>
<evidence type="ECO:0000313" key="2">
    <source>
        <dbReference type="Proteomes" id="UP000059188"/>
    </source>
</evidence>
<dbReference type="AlphaFoldDB" id="A0A0B7G632"/>
<protein>
    <recommendedName>
        <fullName evidence="3">Protein kinase domain-containing protein</fullName>
    </recommendedName>
</protein>
<keyword evidence="2" id="KW-1185">Reference proteome</keyword>
<sequence>MSCSEVLTLLTRHGCADLTSSLHRNSFAAYPIATGGVGDVYRGQLIDNKLIAIKTIRLYGEGHSHESG</sequence>
<accession>A0A0B7G632</accession>
<organism evidence="1 2">
    <name type="scientific">Thanatephorus cucumeris (strain AG1-IB / isolate 7/3/14)</name>
    <name type="common">Lettuce bottom rot fungus</name>
    <name type="synonym">Rhizoctonia solani</name>
    <dbReference type="NCBI Taxonomy" id="1108050"/>
    <lineage>
        <taxon>Eukaryota</taxon>
        <taxon>Fungi</taxon>
        <taxon>Dikarya</taxon>
        <taxon>Basidiomycota</taxon>
        <taxon>Agaricomycotina</taxon>
        <taxon>Agaricomycetes</taxon>
        <taxon>Cantharellales</taxon>
        <taxon>Ceratobasidiaceae</taxon>
        <taxon>Rhizoctonia</taxon>
        <taxon>Rhizoctonia solani AG-1</taxon>
    </lineage>
</organism>
<dbReference type="EMBL" id="LN679190">
    <property type="protein sequence ID" value="CEL63963.1"/>
    <property type="molecule type" value="Genomic_DNA"/>
</dbReference>
<reference evidence="1 2" key="1">
    <citation type="submission" date="2014-11" db="EMBL/GenBank/DDBJ databases">
        <authorList>
            <person name="Wibberg Daniel"/>
        </authorList>
    </citation>
    <scope>NUCLEOTIDE SEQUENCE [LARGE SCALE GENOMIC DNA]</scope>
    <source>
        <strain evidence="1">Rhizoctonia solani AG1-IB 7/3/14</strain>
    </source>
</reference>
<dbReference type="Proteomes" id="UP000059188">
    <property type="component" value="Unassembled WGS sequence"/>
</dbReference>
<evidence type="ECO:0008006" key="3">
    <source>
        <dbReference type="Google" id="ProtNLM"/>
    </source>
</evidence>
<evidence type="ECO:0000313" key="1">
    <source>
        <dbReference type="EMBL" id="CEL63963.1"/>
    </source>
</evidence>
<gene>
    <name evidence="1" type="ORF">RSOLAG1IB_10946</name>
</gene>
<proteinExistence type="predicted"/>